<dbReference type="InterPro" id="IPR011050">
    <property type="entry name" value="Pectin_lyase_fold/virulence"/>
</dbReference>
<evidence type="ECO:0000256" key="1">
    <source>
        <dbReference type="SAM" id="MobiDB-lite"/>
    </source>
</evidence>
<organism evidence="3 4">
    <name type="scientific">Salinirubellus salinus</name>
    <dbReference type="NCBI Taxonomy" id="1364945"/>
    <lineage>
        <taxon>Archaea</taxon>
        <taxon>Methanobacteriati</taxon>
        <taxon>Methanobacteriota</taxon>
        <taxon>Stenosarchaea group</taxon>
        <taxon>Halobacteria</taxon>
        <taxon>Halobacteriales</taxon>
        <taxon>Natronomonadaceae</taxon>
        <taxon>Salinirubellus</taxon>
    </lineage>
</organism>
<accession>A0A9E7R1X4</accession>
<dbReference type="SUPFAM" id="SSF51126">
    <property type="entry name" value="Pectin lyase-like"/>
    <property type="match status" value="1"/>
</dbReference>
<dbReference type="GeneID" id="74944612"/>
<dbReference type="SMART" id="SM00710">
    <property type="entry name" value="PbH1"/>
    <property type="match status" value="6"/>
</dbReference>
<feature type="region of interest" description="Disordered" evidence="1">
    <location>
        <begin position="40"/>
        <end position="60"/>
    </location>
</feature>
<dbReference type="InterPro" id="IPR012334">
    <property type="entry name" value="Pectin_lyas_fold"/>
</dbReference>
<dbReference type="Proteomes" id="UP001057580">
    <property type="component" value="Chromosome"/>
</dbReference>
<gene>
    <name evidence="3" type="ORF">N0B31_19280</name>
</gene>
<name>A0A9E7R1X4_9EURY</name>
<evidence type="ECO:0000259" key="2">
    <source>
        <dbReference type="Pfam" id="PF12708"/>
    </source>
</evidence>
<reference evidence="3" key="1">
    <citation type="submission" date="2022-09" db="EMBL/GenBank/DDBJ databases">
        <title>Diverse halophilic archaea isolated from saline environments.</title>
        <authorList>
            <person name="Cui H.-L."/>
        </authorList>
    </citation>
    <scope>NUCLEOTIDE SEQUENCE</scope>
    <source>
        <strain evidence="3">ZS-35-S2</strain>
    </source>
</reference>
<feature type="domain" description="Rhamnogalacturonase A/B/Epimerase-like pectate lyase" evidence="2">
    <location>
        <begin position="136"/>
        <end position="197"/>
    </location>
</feature>
<dbReference type="InterPro" id="IPR024535">
    <property type="entry name" value="RHGA/B-epi-like_pectate_lyase"/>
</dbReference>
<evidence type="ECO:0000313" key="3">
    <source>
        <dbReference type="EMBL" id="UWM54245.1"/>
    </source>
</evidence>
<dbReference type="KEGG" id="ssai:N0B31_19280"/>
<dbReference type="AlphaFoldDB" id="A0A9E7R1X4"/>
<dbReference type="RefSeq" id="WP_260593239.1">
    <property type="nucleotide sequence ID" value="NZ_CP104003.1"/>
</dbReference>
<protein>
    <recommendedName>
        <fullName evidence="2">Rhamnogalacturonase A/B/Epimerase-like pectate lyase domain-containing protein</fullName>
    </recommendedName>
</protein>
<keyword evidence="4" id="KW-1185">Reference proteome</keyword>
<dbReference type="InterPro" id="IPR006626">
    <property type="entry name" value="PbH1"/>
</dbReference>
<dbReference type="EMBL" id="CP104003">
    <property type="protein sequence ID" value="UWM54245.1"/>
    <property type="molecule type" value="Genomic_DNA"/>
</dbReference>
<dbReference type="Pfam" id="PF12708">
    <property type="entry name" value="Pect-lyase_RHGA_epim"/>
    <property type="match status" value="1"/>
</dbReference>
<sequence length="539" mass="56175">MGTPSGGTSDTGSGVGRRDVLTLLGAVGLGSLAGCNQLTGENPAVDTPNGGGPEIPDLSDVGSVYVGERASDLPTPERTPAVGITGEGNYVNDGRDWLGPIGMGTSEHPANPSHFEGATVHGQLAAQSLLLDGDVFDIRAYGAAVDGETDDLEAVQTALEKAAEVGGTVLVPKGTTVISNAIDLGPRHSGVTLRGVGYDSHVRLAGGHRDNHYGILVDSEGGDSIVNLTIEGLRLDGNRDNQVREHGLGIQIARGNGNEVDRGIVVRNVWSHDWMLEGLGVRRGGVMVRDVRVWNNRLHGIGVNHESEATNVISGVYAWNNGLYGIDVGGSGRNIVTDFVLVNNGWGFKTGGGKPDMTIFANGSAVGNKHFGFQMTDDVGVLVLDNIECRANGNSGFRFDKSGVVVAGTLVATDNGGRANVHVADGQLDVDTLVLQDAKSDGLVVEGVANVGRVVTSGNGGVDVRVPSWGRLHVDHLRDASRAIEGTLVEGRVASTALGGSSPDARQYETGTFVHDTDRDGRVWLVVDASKRDGVVKMS</sequence>
<dbReference type="Gene3D" id="2.160.20.10">
    <property type="entry name" value="Single-stranded right-handed beta-helix, Pectin lyase-like"/>
    <property type="match status" value="1"/>
</dbReference>
<proteinExistence type="predicted"/>
<evidence type="ECO:0000313" key="4">
    <source>
        <dbReference type="Proteomes" id="UP001057580"/>
    </source>
</evidence>